<sequence>MTLGRRGLTSGVIKGLTVCCFTCLVCVLISPAHCFVWLCIAEPYKAVCLQLKAHRAYSKT</sequence>
<feature type="non-terminal residue" evidence="1">
    <location>
        <position position="60"/>
    </location>
</feature>
<reference evidence="1" key="1">
    <citation type="submission" date="2023-05" db="EMBL/GenBank/DDBJ databases">
        <authorList>
            <person name="Stuckert A."/>
        </authorList>
    </citation>
    <scope>NUCLEOTIDE SEQUENCE</scope>
</reference>
<dbReference type="EMBL" id="CATNWA010005505">
    <property type="protein sequence ID" value="CAI9550129.1"/>
    <property type="molecule type" value="Genomic_DNA"/>
</dbReference>
<evidence type="ECO:0000313" key="2">
    <source>
        <dbReference type="Proteomes" id="UP001162483"/>
    </source>
</evidence>
<evidence type="ECO:0000313" key="1">
    <source>
        <dbReference type="EMBL" id="CAI9550129.1"/>
    </source>
</evidence>
<organism evidence="1 2">
    <name type="scientific">Staurois parvus</name>
    <dbReference type="NCBI Taxonomy" id="386267"/>
    <lineage>
        <taxon>Eukaryota</taxon>
        <taxon>Metazoa</taxon>
        <taxon>Chordata</taxon>
        <taxon>Craniata</taxon>
        <taxon>Vertebrata</taxon>
        <taxon>Euteleostomi</taxon>
        <taxon>Amphibia</taxon>
        <taxon>Batrachia</taxon>
        <taxon>Anura</taxon>
        <taxon>Neobatrachia</taxon>
        <taxon>Ranoidea</taxon>
        <taxon>Ranidae</taxon>
        <taxon>Staurois</taxon>
    </lineage>
</organism>
<name>A0ABN9BRG7_9NEOB</name>
<accession>A0ABN9BRG7</accession>
<dbReference type="Proteomes" id="UP001162483">
    <property type="component" value="Unassembled WGS sequence"/>
</dbReference>
<protein>
    <submittedName>
        <fullName evidence="1">Uncharacterized protein</fullName>
    </submittedName>
</protein>
<keyword evidence="2" id="KW-1185">Reference proteome</keyword>
<comment type="caution">
    <text evidence="1">The sequence shown here is derived from an EMBL/GenBank/DDBJ whole genome shotgun (WGS) entry which is preliminary data.</text>
</comment>
<gene>
    <name evidence="1" type="ORF">SPARVUS_LOCUS3461941</name>
</gene>
<proteinExistence type="predicted"/>